<reference evidence="2 3" key="1">
    <citation type="submission" date="2022-01" db="EMBL/GenBank/DDBJ databases">
        <title>A high-quality chromosome-level genome assembly of rohu carp, Labeo rohita.</title>
        <authorList>
            <person name="Arick M.A. II"/>
            <person name="Hsu C.-Y."/>
            <person name="Magbanua Z."/>
            <person name="Pechanova O."/>
            <person name="Grover C."/>
            <person name="Miller E."/>
            <person name="Thrash A."/>
            <person name="Ezzel L."/>
            <person name="Alam S."/>
            <person name="Benzie J."/>
            <person name="Hamilton M."/>
            <person name="Karsi A."/>
            <person name="Lawrence M.L."/>
            <person name="Peterson D.G."/>
        </authorList>
    </citation>
    <scope>NUCLEOTIDE SEQUENCE [LARGE SCALE GENOMIC DNA]</scope>
    <source>
        <strain evidence="3">BAU-BD-2019</strain>
        <tissue evidence="2">Blood</tissue>
    </source>
</reference>
<dbReference type="InterPro" id="IPR016137">
    <property type="entry name" value="RGS"/>
</dbReference>
<evidence type="ECO:0000313" key="2">
    <source>
        <dbReference type="EMBL" id="KAI2650325.1"/>
    </source>
</evidence>
<dbReference type="PANTHER" id="PTHR10845">
    <property type="entry name" value="REGULATOR OF G PROTEIN SIGNALING"/>
    <property type="match status" value="1"/>
</dbReference>
<dbReference type="PANTHER" id="PTHR10845:SF43">
    <property type="entry name" value="REGULATOR OF G-PROTEIN SIGNALING 2"/>
    <property type="match status" value="1"/>
</dbReference>
<feature type="domain" description="RGS" evidence="1">
    <location>
        <begin position="114"/>
        <end position="230"/>
    </location>
</feature>
<dbReference type="SMART" id="SM00315">
    <property type="entry name" value="RGS"/>
    <property type="match status" value="1"/>
</dbReference>
<dbReference type="PROSITE" id="PS50132">
    <property type="entry name" value="RGS"/>
    <property type="match status" value="1"/>
</dbReference>
<dbReference type="InterPro" id="IPR044926">
    <property type="entry name" value="RGS_subdomain_2"/>
</dbReference>
<keyword evidence="3" id="KW-1185">Reference proteome</keyword>
<comment type="caution">
    <text evidence="2">The sequence shown here is derived from an EMBL/GenBank/DDBJ whole genome shotgun (WGS) entry which is preliminary data.</text>
</comment>
<organism evidence="2 3">
    <name type="scientific">Labeo rohita</name>
    <name type="common">Indian major carp</name>
    <name type="synonym">Cyprinus rohita</name>
    <dbReference type="NCBI Taxonomy" id="84645"/>
    <lineage>
        <taxon>Eukaryota</taxon>
        <taxon>Metazoa</taxon>
        <taxon>Chordata</taxon>
        <taxon>Craniata</taxon>
        <taxon>Vertebrata</taxon>
        <taxon>Euteleostomi</taxon>
        <taxon>Actinopterygii</taxon>
        <taxon>Neopterygii</taxon>
        <taxon>Teleostei</taxon>
        <taxon>Ostariophysi</taxon>
        <taxon>Cypriniformes</taxon>
        <taxon>Cyprinidae</taxon>
        <taxon>Labeoninae</taxon>
        <taxon>Labeonini</taxon>
        <taxon>Labeo</taxon>
    </lineage>
</organism>
<name>A0ABQ8LIU4_LABRO</name>
<dbReference type="Gene3D" id="1.10.167.10">
    <property type="entry name" value="Regulator of G-protein Signalling 4, domain 2"/>
    <property type="match status" value="1"/>
</dbReference>
<evidence type="ECO:0000313" key="3">
    <source>
        <dbReference type="Proteomes" id="UP000830375"/>
    </source>
</evidence>
<dbReference type="InterPro" id="IPR036305">
    <property type="entry name" value="RGS_sf"/>
</dbReference>
<dbReference type="Proteomes" id="UP000830375">
    <property type="component" value="Unassembled WGS sequence"/>
</dbReference>
<proteinExistence type="predicted"/>
<sequence>MQVDQSDASPAKKGPAYPRALESIKATHYKTQHVSVQVTTRLAKMRKSTSDSSMEHLIYTKDTDTTTGQNEIKQTNWRSRMLFKSFPMRESHHTTPQRKSYRPTTEEVTQWAQSLDNLLSSKYGLTALRLFMKSEHCEENIEFWMACEEFRKIRSRSKLRSRAKTIYDEFIRADSPKEINLDFHTKETLHQSLLILTQSSFKAAQSRVYFLMEHNSYPRFLDSELYHQLCRIAAGER</sequence>
<evidence type="ECO:0000259" key="1">
    <source>
        <dbReference type="PROSITE" id="PS50132"/>
    </source>
</evidence>
<gene>
    <name evidence="2" type="ORF">H4Q32_000288</name>
</gene>
<protein>
    <submittedName>
        <fullName evidence="2">Regulator of G-protein signaling 2</fullName>
    </submittedName>
</protein>
<dbReference type="PRINTS" id="PR01301">
    <property type="entry name" value="RGSPROTEIN"/>
</dbReference>
<accession>A0ABQ8LIU4</accession>
<dbReference type="SUPFAM" id="SSF48097">
    <property type="entry name" value="Regulator of G-protein signaling, RGS"/>
    <property type="match status" value="1"/>
</dbReference>
<dbReference type="EMBL" id="JACTAM010000022">
    <property type="protein sequence ID" value="KAI2650325.1"/>
    <property type="molecule type" value="Genomic_DNA"/>
</dbReference>
<dbReference type="Pfam" id="PF00615">
    <property type="entry name" value="RGS"/>
    <property type="match status" value="1"/>
</dbReference>